<evidence type="ECO:0000256" key="1">
    <source>
        <dbReference type="SAM" id="SignalP"/>
    </source>
</evidence>
<feature type="chain" id="PRO_5036145744" description="Fimbrial protein" evidence="1">
    <location>
        <begin position="16"/>
        <end position="415"/>
    </location>
</feature>
<dbReference type="EMBL" id="DAARCN010000075">
    <property type="protein sequence ID" value="HAE1854847.1"/>
    <property type="molecule type" value="Genomic_DNA"/>
</dbReference>
<reference evidence="4" key="1">
    <citation type="journal article" date="2018" name="Genome Biol.">
        <title>SKESA: strategic k-mer extension for scrupulous assemblies.</title>
        <authorList>
            <person name="Souvorov A."/>
            <person name="Agarwala R."/>
            <person name="Lipman D.J."/>
        </authorList>
    </citation>
    <scope>NUCLEOTIDE SEQUENCE</scope>
    <source>
        <strain evidence="4">Salmonella enterica</strain>
    </source>
</reference>
<feature type="signal peptide" evidence="1">
    <location>
        <begin position="1"/>
        <end position="15"/>
    </location>
</feature>
<reference evidence="4" key="2">
    <citation type="submission" date="2018-07" db="EMBL/GenBank/DDBJ databases">
        <authorList>
            <consortium name="NCBI Pathogen Detection Project"/>
        </authorList>
    </citation>
    <scope>NUCLEOTIDE SEQUENCE</scope>
    <source>
        <strain evidence="4">Salmonella enterica</strain>
    </source>
</reference>
<evidence type="ECO:0008006" key="5">
    <source>
        <dbReference type="Google" id="ProtNLM"/>
    </source>
</evidence>
<evidence type="ECO:0000313" key="2">
    <source>
        <dbReference type="EMBL" id="HAC7046287.1"/>
    </source>
</evidence>
<protein>
    <recommendedName>
        <fullName evidence="5">Fimbrial protein</fullName>
    </recommendedName>
</protein>
<gene>
    <name evidence="2" type="ORF">G0E04_19850</name>
    <name evidence="3" type="ORF">G3V22_003814</name>
    <name evidence="4" type="ORF">G9X10_003893</name>
</gene>
<sequence length="415" mass="44698">MAAVLLAGCNLTAGAATVNITASFSPSMDNPENNTFTNTTPQNGYCNNWPHLCPAGQFSISLGGISLNGNGILYSSDNNPKNNFYLGLPVNSVVDVINLQTGLKSSLIFNITHFSGSWRRLTGGAQSGWNNGTFSYPSTGSTCNSGGAGIGSGGGDGNSWYGWAWTVRGGSCYKINTRESRDISTSLLNDISIGYKLTTPNPLLLESGTYVGYLKWNVGPDGDIDFGNAWSPSDTQLTINFTLSVNHELKLTTIADDRTVSLQPCASGRVCTEDEASANWERWMVTRITPQLTGHSNFRLSSSGAFSVYLECEQQSGPDCALRSDKMPSQTVPVRTLLTLPDNIVDNFTGSTVSKRELVAGKDLTKNIFVTRSFGQNRAGSIDFLVSQKDVDTMLTTRPDTYRGAVTVIFDPLIY</sequence>
<evidence type="ECO:0000313" key="3">
    <source>
        <dbReference type="EMBL" id="HAE1854847.1"/>
    </source>
</evidence>
<accession>A0A5J2KGM0</accession>
<evidence type="ECO:0000313" key="4">
    <source>
        <dbReference type="EMBL" id="HAF7195429.1"/>
    </source>
</evidence>
<dbReference type="AlphaFoldDB" id="A0A5J2KGM0"/>
<dbReference type="EMBL" id="DAAMKB010000081">
    <property type="protein sequence ID" value="HAC7046287.1"/>
    <property type="molecule type" value="Genomic_DNA"/>
</dbReference>
<dbReference type="EMBL" id="DAAWBQ010000081">
    <property type="protein sequence ID" value="HAF7195429.1"/>
    <property type="molecule type" value="Genomic_DNA"/>
</dbReference>
<comment type="caution">
    <text evidence="4">The sequence shown here is derived from an EMBL/GenBank/DDBJ whole genome shotgun (WGS) entry which is preliminary data.</text>
</comment>
<proteinExistence type="predicted"/>
<name>A0A5J2KGM0_SALET</name>
<organism evidence="4">
    <name type="scientific">Salmonella enterica subsp. enterica serovar Napoli</name>
    <dbReference type="NCBI Taxonomy" id="1151001"/>
    <lineage>
        <taxon>Bacteria</taxon>
        <taxon>Pseudomonadati</taxon>
        <taxon>Pseudomonadota</taxon>
        <taxon>Gammaproteobacteria</taxon>
        <taxon>Enterobacterales</taxon>
        <taxon>Enterobacteriaceae</taxon>
        <taxon>Salmonella</taxon>
    </lineage>
</organism>
<keyword evidence="1" id="KW-0732">Signal</keyword>